<evidence type="ECO:0000256" key="14">
    <source>
        <dbReference type="PIRSR" id="PIRSR002811-1"/>
    </source>
</evidence>
<keyword evidence="7 12" id="KW-0863">Zinc-finger</keyword>
<comment type="subunit">
    <text evidence="12">Monomer. Interacts with DnaB.</text>
</comment>
<proteinExistence type="inferred from homology"/>
<dbReference type="InterPro" id="IPR019475">
    <property type="entry name" value="DNA_primase_DnaB-bd"/>
</dbReference>
<dbReference type="GO" id="GO:0005737">
    <property type="term" value="C:cytoplasm"/>
    <property type="evidence" value="ECO:0007669"/>
    <property type="project" value="TreeGrafter"/>
</dbReference>
<protein>
    <recommendedName>
        <fullName evidence="12 13">DNA primase</fullName>
        <ecNumber evidence="12">2.7.7.101</ecNumber>
    </recommendedName>
</protein>
<dbReference type="NCBIfam" id="TIGR01391">
    <property type="entry name" value="dnaG"/>
    <property type="match status" value="1"/>
</dbReference>
<comment type="domain">
    <text evidence="12">Contains an N-terminal zinc-binding domain, a central core domain that contains the primase activity, and a C-terminal DnaB-binding domain.</text>
</comment>
<dbReference type="PANTHER" id="PTHR30313:SF2">
    <property type="entry name" value="DNA PRIMASE"/>
    <property type="match status" value="1"/>
</dbReference>
<dbReference type="Gene3D" id="1.10.860.10">
    <property type="entry name" value="DNAb Helicase, Chain A"/>
    <property type="match status" value="1"/>
</dbReference>
<comment type="catalytic activity">
    <reaction evidence="12">
        <text>ssDNA + n NTP = ssDNA/pppN(pN)n-1 hybrid + (n-1) diphosphate.</text>
        <dbReference type="EC" id="2.7.7.101"/>
    </reaction>
</comment>
<keyword evidence="10 12" id="KW-0238">DNA-binding</keyword>
<dbReference type="RefSeq" id="WP_185256475.1">
    <property type="nucleotide sequence ID" value="NZ_AP023368.1"/>
</dbReference>
<name>A0A7I8DQZ1_9FIRM</name>
<accession>A0A7I8DQZ1</accession>
<dbReference type="Proteomes" id="UP000515703">
    <property type="component" value="Chromosome"/>
</dbReference>
<keyword evidence="6 12" id="KW-0479">Metal-binding</keyword>
<dbReference type="Gene3D" id="3.90.980.10">
    <property type="entry name" value="DNA primase, catalytic core, N-terminal domain"/>
    <property type="match status" value="1"/>
</dbReference>
<evidence type="ECO:0000256" key="1">
    <source>
        <dbReference type="ARBA" id="ARBA00022478"/>
    </source>
</evidence>
<dbReference type="GO" id="GO:1990077">
    <property type="term" value="C:primosome complex"/>
    <property type="evidence" value="ECO:0007669"/>
    <property type="project" value="UniProtKB-KW"/>
</dbReference>
<dbReference type="FunFam" id="3.90.980.10:FF:000001">
    <property type="entry name" value="DNA primase"/>
    <property type="match status" value="1"/>
</dbReference>
<gene>
    <name evidence="12 17" type="primary">dnaG</name>
    <name evidence="17" type="ORF">bsdcttw_38840</name>
</gene>
<dbReference type="Pfam" id="PF13155">
    <property type="entry name" value="Toprim_2"/>
    <property type="match status" value="1"/>
</dbReference>
<keyword evidence="1 12" id="KW-0240">DNA-directed RNA polymerase</keyword>
<keyword evidence="2 12" id="KW-0639">Primosome</keyword>
<reference evidence="17 18" key="2">
    <citation type="submission" date="2020-08" db="EMBL/GenBank/DDBJ databases">
        <authorList>
            <person name="Ueki A."/>
            <person name="Tonouchi A."/>
        </authorList>
    </citation>
    <scope>NUCLEOTIDE SEQUENCE [LARGE SCALE GENOMIC DNA]</scope>
    <source>
        <strain evidence="17 18">CTTW</strain>
    </source>
</reference>
<dbReference type="GO" id="GO:0000428">
    <property type="term" value="C:DNA-directed RNA polymerase complex"/>
    <property type="evidence" value="ECO:0007669"/>
    <property type="project" value="UniProtKB-KW"/>
</dbReference>
<evidence type="ECO:0000256" key="3">
    <source>
        <dbReference type="ARBA" id="ARBA00022679"/>
    </source>
</evidence>
<dbReference type="InterPro" id="IPR016136">
    <property type="entry name" value="DNA_helicase_N/primase_C"/>
</dbReference>
<sequence length="599" mass="68330">MFYPDELVEEIRQKNDIVDVISSYVKLQRKGSSHMGLCPFHNEKSPSFSVSASKQMYHCFGCGVGGNVFTFLMEYENYSFVEALKHLAGRAGVTLPEAEISEEAKRQAGIKARLLEINKEAAKYYYFQLKSARGQAAVDYLTKRQLSEETIKKFGLGYSNQTGDDIYRYLKHIGYEDDILRESGLISFDERHKVYDKFWNRVMFPIMDTNNRVIGFGGRVMGDGLPKYLNSPETKLFDKSRNLYGLNFARTSRKPNFLICEGYMDVIALHQAGFTNAVASLGTAFTGLQANLIKRYTTEVLLTYDSDEAGTKAALRAIPILKEAGLTVKVINMKPYKDPDEFIKALGAEEFQKRIDGARNSFLFEVEVMENDYDMNDPEQKTKFFNEIAKKMLQFTEEIERNIYIEAVSKKYETGFENLRKLVNSYGARLGTGESYRPKEYTGRGKDKEMSGKNSPAQGMRQSQRILLTWLIEDLRLFEKIKGIITPADFTEDLYKQAAELLFSQYNKEGKVTPAKILNHFESKEEQKEAAALFSLELSNEMSAKEKEKALNETVMRIKKNSLDIQSKEAIEKNDAQNLQIIIKAQMDLQKLHISLADG</sequence>
<dbReference type="InterPro" id="IPR002694">
    <property type="entry name" value="Znf_CHC2"/>
</dbReference>
<comment type="cofactor">
    <cofactor evidence="12 13 14">
        <name>Zn(2+)</name>
        <dbReference type="ChEBI" id="CHEBI:29105"/>
    </cofactor>
    <text evidence="12 13 14">Binds 1 zinc ion per monomer.</text>
</comment>
<dbReference type="AlphaFoldDB" id="A0A7I8DQZ1"/>
<dbReference type="CDD" id="cd03364">
    <property type="entry name" value="TOPRIM_DnaG_primases"/>
    <property type="match status" value="1"/>
</dbReference>
<dbReference type="InterPro" id="IPR013264">
    <property type="entry name" value="DNAG_N"/>
</dbReference>
<comment type="function">
    <text evidence="12 13">RNA polymerase that catalyzes the synthesis of short RNA molecules used as primers for DNA polymerase during DNA replication.</text>
</comment>
<feature type="zinc finger region" description="CHC2-type" evidence="12 14">
    <location>
        <begin position="38"/>
        <end position="62"/>
    </location>
</feature>
<dbReference type="FunFam" id="3.90.580.10:FF:000001">
    <property type="entry name" value="DNA primase"/>
    <property type="match status" value="1"/>
</dbReference>
<evidence type="ECO:0000313" key="17">
    <source>
        <dbReference type="EMBL" id="BCK00844.1"/>
    </source>
</evidence>
<evidence type="ECO:0000256" key="12">
    <source>
        <dbReference type="HAMAP-Rule" id="MF_00974"/>
    </source>
</evidence>
<dbReference type="GO" id="GO:0003899">
    <property type="term" value="F:DNA-directed RNA polymerase activity"/>
    <property type="evidence" value="ECO:0007669"/>
    <property type="project" value="UniProtKB-UniRule"/>
</dbReference>
<evidence type="ECO:0000256" key="10">
    <source>
        <dbReference type="ARBA" id="ARBA00023125"/>
    </source>
</evidence>
<dbReference type="KEGG" id="acht:bsdcttw_38840"/>
<dbReference type="InterPro" id="IPR006295">
    <property type="entry name" value="DNA_primase_DnaG"/>
</dbReference>
<dbReference type="SMART" id="SM00400">
    <property type="entry name" value="ZnF_CHCC"/>
    <property type="match status" value="1"/>
</dbReference>
<dbReference type="InterPro" id="IPR037068">
    <property type="entry name" value="DNA_primase_core_N_sf"/>
</dbReference>
<keyword evidence="4 12" id="KW-0548">Nucleotidyltransferase</keyword>
<evidence type="ECO:0000256" key="6">
    <source>
        <dbReference type="ARBA" id="ARBA00022723"/>
    </source>
</evidence>
<keyword evidence="5 12" id="KW-0235">DNA replication</keyword>
<organism evidence="17 18">
    <name type="scientific">Anaerocolumna chitinilytica</name>
    <dbReference type="NCBI Taxonomy" id="1727145"/>
    <lineage>
        <taxon>Bacteria</taxon>
        <taxon>Bacillati</taxon>
        <taxon>Bacillota</taxon>
        <taxon>Clostridia</taxon>
        <taxon>Lachnospirales</taxon>
        <taxon>Lachnospiraceae</taxon>
        <taxon>Anaerocolumna</taxon>
    </lineage>
</organism>
<keyword evidence="9" id="KW-0460">Magnesium</keyword>
<dbReference type="InterPro" id="IPR034151">
    <property type="entry name" value="TOPRIM_DnaG_bac"/>
</dbReference>
<dbReference type="Pfam" id="PF10410">
    <property type="entry name" value="DnaB_bind"/>
    <property type="match status" value="1"/>
</dbReference>
<dbReference type="Pfam" id="PF01807">
    <property type="entry name" value="Zn_ribbon_DnaG"/>
    <property type="match status" value="1"/>
</dbReference>
<keyword evidence="3 12" id="KW-0808">Transferase</keyword>
<dbReference type="InterPro" id="IPR050219">
    <property type="entry name" value="DnaG_primase"/>
</dbReference>
<dbReference type="HAMAP" id="MF_00974">
    <property type="entry name" value="DNA_primase_DnaG"/>
    <property type="match status" value="1"/>
</dbReference>
<dbReference type="GO" id="GO:0008270">
    <property type="term" value="F:zinc ion binding"/>
    <property type="evidence" value="ECO:0007669"/>
    <property type="project" value="UniProtKB-UniRule"/>
</dbReference>
<evidence type="ECO:0000256" key="11">
    <source>
        <dbReference type="ARBA" id="ARBA00023163"/>
    </source>
</evidence>
<keyword evidence="8 12" id="KW-0862">Zinc</keyword>
<dbReference type="PROSITE" id="PS50880">
    <property type="entry name" value="TOPRIM"/>
    <property type="match status" value="1"/>
</dbReference>
<feature type="region of interest" description="Disordered" evidence="15">
    <location>
        <begin position="437"/>
        <end position="458"/>
    </location>
</feature>
<dbReference type="InterPro" id="IPR006171">
    <property type="entry name" value="TOPRIM_dom"/>
</dbReference>
<evidence type="ECO:0000256" key="15">
    <source>
        <dbReference type="SAM" id="MobiDB-lite"/>
    </source>
</evidence>
<dbReference type="Gene3D" id="3.40.1360.10">
    <property type="match status" value="1"/>
</dbReference>
<dbReference type="InterPro" id="IPR036977">
    <property type="entry name" value="DNA_primase_Znf_CHC2"/>
</dbReference>
<reference evidence="17 18" key="1">
    <citation type="submission" date="2020-08" db="EMBL/GenBank/DDBJ databases">
        <title>Draft genome sequencing of an Anaerocolumna strain isolated from anoxic soil subjected to BSD treatment.</title>
        <authorList>
            <person name="Uek A."/>
            <person name="Tonouchi A."/>
        </authorList>
    </citation>
    <scope>NUCLEOTIDE SEQUENCE [LARGE SCALE GENOMIC DNA]</scope>
    <source>
        <strain evidence="17 18">CTTW</strain>
    </source>
</reference>
<evidence type="ECO:0000256" key="8">
    <source>
        <dbReference type="ARBA" id="ARBA00022833"/>
    </source>
</evidence>
<dbReference type="EC" id="2.7.7.101" evidence="12"/>
<evidence type="ECO:0000256" key="5">
    <source>
        <dbReference type="ARBA" id="ARBA00022705"/>
    </source>
</evidence>
<evidence type="ECO:0000256" key="4">
    <source>
        <dbReference type="ARBA" id="ARBA00022695"/>
    </source>
</evidence>
<keyword evidence="18" id="KW-1185">Reference proteome</keyword>
<dbReference type="GO" id="GO:0006269">
    <property type="term" value="P:DNA replication, synthesis of primer"/>
    <property type="evidence" value="ECO:0007669"/>
    <property type="project" value="UniProtKB-UniRule"/>
</dbReference>
<dbReference type="InterPro" id="IPR030846">
    <property type="entry name" value="DnaG_bac"/>
</dbReference>
<dbReference type="EMBL" id="AP023368">
    <property type="protein sequence ID" value="BCK00844.1"/>
    <property type="molecule type" value="Genomic_DNA"/>
</dbReference>
<dbReference type="PIRSF" id="PIRSF002811">
    <property type="entry name" value="DnaG"/>
    <property type="match status" value="1"/>
</dbReference>
<feature type="compositionally biased region" description="Basic and acidic residues" evidence="15">
    <location>
        <begin position="437"/>
        <end position="451"/>
    </location>
</feature>
<dbReference type="GO" id="GO:0003677">
    <property type="term" value="F:DNA binding"/>
    <property type="evidence" value="ECO:0007669"/>
    <property type="project" value="UniProtKB-KW"/>
</dbReference>
<feature type="domain" description="Toprim" evidence="16">
    <location>
        <begin position="255"/>
        <end position="336"/>
    </location>
</feature>
<dbReference type="SUPFAM" id="SSF57783">
    <property type="entry name" value="Zinc beta-ribbon"/>
    <property type="match status" value="1"/>
</dbReference>
<evidence type="ECO:0000256" key="13">
    <source>
        <dbReference type="PIRNR" id="PIRNR002811"/>
    </source>
</evidence>
<dbReference type="Gene3D" id="3.90.580.10">
    <property type="entry name" value="Zinc finger, CHC2-type domain"/>
    <property type="match status" value="1"/>
</dbReference>
<evidence type="ECO:0000256" key="7">
    <source>
        <dbReference type="ARBA" id="ARBA00022771"/>
    </source>
</evidence>
<dbReference type="SUPFAM" id="SSF56731">
    <property type="entry name" value="DNA primase core"/>
    <property type="match status" value="1"/>
</dbReference>
<dbReference type="Pfam" id="PF08275">
    <property type="entry name" value="DNAG_N"/>
    <property type="match status" value="1"/>
</dbReference>
<dbReference type="SMART" id="SM00493">
    <property type="entry name" value="TOPRIM"/>
    <property type="match status" value="1"/>
</dbReference>
<comment type="similarity">
    <text evidence="12 13">Belongs to the DnaG primase family.</text>
</comment>
<dbReference type="PANTHER" id="PTHR30313">
    <property type="entry name" value="DNA PRIMASE"/>
    <property type="match status" value="1"/>
</dbReference>
<keyword evidence="11 12" id="KW-0804">Transcription</keyword>
<evidence type="ECO:0000256" key="9">
    <source>
        <dbReference type="ARBA" id="ARBA00022842"/>
    </source>
</evidence>
<evidence type="ECO:0000313" key="18">
    <source>
        <dbReference type="Proteomes" id="UP000515703"/>
    </source>
</evidence>
<evidence type="ECO:0000259" key="16">
    <source>
        <dbReference type="PROSITE" id="PS50880"/>
    </source>
</evidence>
<evidence type="ECO:0000256" key="2">
    <source>
        <dbReference type="ARBA" id="ARBA00022515"/>
    </source>
</evidence>